<protein>
    <submittedName>
        <fullName evidence="2">Uncharacterized protein</fullName>
    </submittedName>
</protein>
<evidence type="ECO:0000256" key="1">
    <source>
        <dbReference type="SAM" id="MobiDB-lite"/>
    </source>
</evidence>
<reference evidence="2 3" key="1">
    <citation type="submission" date="2021-01" db="EMBL/GenBank/DDBJ databases">
        <title>Whole genome shotgun sequence of Verrucosispora gifhornensis NBRC 16317.</title>
        <authorList>
            <person name="Komaki H."/>
            <person name="Tamura T."/>
        </authorList>
    </citation>
    <scope>NUCLEOTIDE SEQUENCE [LARGE SCALE GENOMIC DNA]</scope>
    <source>
        <strain evidence="2 3">NBRC 16317</strain>
    </source>
</reference>
<dbReference type="Proteomes" id="UP000647860">
    <property type="component" value="Unassembled WGS sequence"/>
</dbReference>
<sequence>MLLVSLLISARHGVNAEHTDAAHARGLGPLDPQPANRTDVARTTVNILAASARHVRMRCSVRPLLPVGTGQADRPAATAGPRATVSPPGDR</sequence>
<feature type="region of interest" description="Disordered" evidence="1">
    <location>
        <begin position="66"/>
        <end position="91"/>
    </location>
</feature>
<organism evidence="2 3">
    <name type="scientific">Micromonospora gifhornensis</name>
    <dbReference type="NCBI Taxonomy" id="84594"/>
    <lineage>
        <taxon>Bacteria</taxon>
        <taxon>Bacillati</taxon>
        <taxon>Actinomycetota</taxon>
        <taxon>Actinomycetes</taxon>
        <taxon>Micromonosporales</taxon>
        <taxon>Micromonosporaceae</taxon>
        <taxon>Micromonospora</taxon>
    </lineage>
</organism>
<comment type="caution">
    <text evidence="2">The sequence shown here is derived from an EMBL/GenBank/DDBJ whole genome shotgun (WGS) entry which is preliminary data.</text>
</comment>
<proteinExistence type="predicted"/>
<keyword evidence="3" id="KW-1185">Reference proteome</keyword>
<name>A0ABQ4IHS4_9ACTN</name>
<accession>A0ABQ4IHS4</accession>
<evidence type="ECO:0000313" key="3">
    <source>
        <dbReference type="Proteomes" id="UP000647860"/>
    </source>
</evidence>
<gene>
    <name evidence="2" type="ORF">Vgi01_41380</name>
</gene>
<dbReference type="EMBL" id="BOPA01000028">
    <property type="protein sequence ID" value="GIJ17454.1"/>
    <property type="molecule type" value="Genomic_DNA"/>
</dbReference>
<evidence type="ECO:0000313" key="2">
    <source>
        <dbReference type="EMBL" id="GIJ17454.1"/>
    </source>
</evidence>